<accession>A0A0X1KYE3</accession>
<keyword evidence="1" id="KW-0472">Membrane</keyword>
<reference evidence="2" key="1">
    <citation type="submission" date="2005-09" db="EMBL/GenBank/DDBJ databases">
        <title>Annotation of Vibrio cholerae MO10.</title>
        <authorList>
            <person name="Colwell R."/>
            <person name="Grim C.J."/>
            <person name="Young S."/>
            <person name="Jaffe D."/>
            <person name="Gnerre S."/>
            <person name="Berlin A."/>
            <person name="Heiman D."/>
            <person name="Hepburn T."/>
            <person name="Shea T."/>
            <person name="Sykes S."/>
            <person name="Yandava C."/>
            <person name="Alvarado L."/>
            <person name="Kodira C."/>
            <person name="Borodovsky M."/>
            <person name="Heidelberg J."/>
            <person name="Lander E."/>
            <person name="Galagan J."/>
            <person name="Nusbaum C."/>
            <person name="Birren B."/>
        </authorList>
    </citation>
    <scope>NUCLEOTIDE SEQUENCE [LARGE SCALE GENOMIC DNA]</scope>
    <source>
        <strain evidence="2">MO10</strain>
    </source>
</reference>
<feature type="transmembrane region" description="Helical" evidence="1">
    <location>
        <begin position="42"/>
        <end position="63"/>
    </location>
</feature>
<keyword evidence="1" id="KW-1133">Transmembrane helix</keyword>
<organism evidence="2">
    <name type="scientific">Vibrio cholerae (strain MO10)</name>
    <dbReference type="NCBI Taxonomy" id="345072"/>
    <lineage>
        <taxon>Bacteria</taxon>
        <taxon>Pseudomonadati</taxon>
        <taxon>Pseudomonadota</taxon>
        <taxon>Gammaproteobacteria</taxon>
        <taxon>Vibrionales</taxon>
        <taxon>Vibrionaceae</taxon>
        <taxon>Vibrio</taxon>
    </lineage>
</organism>
<evidence type="ECO:0000256" key="1">
    <source>
        <dbReference type="SAM" id="Phobius"/>
    </source>
</evidence>
<feature type="transmembrane region" description="Helical" evidence="1">
    <location>
        <begin position="7"/>
        <end position="30"/>
    </location>
</feature>
<keyword evidence="1" id="KW-0812">Transmembrane</keyword>
<sequence>MATETKINPVFVAFMPPLFCWPVCFSPLIFFEKLFLLSNPLYPLLCLALLAHQLIVIFWHMIIKTVTESVNASYISIT</sequence>
<name>A0A0X1KYE3_VIBCO</name>
<dbReference type="EMBL" id="DS990136">
    <property type="protein sequence ID" value="EET23386.1"/>
    <property type="molecule type" value="Genomic_DNA"/>
</dbReference>
<dbReference type="Proteomes" id="UP000004687">
    <property type="component" value="Unassembled WGS sequence"/>
</dbReference>
<dbReference type="HOGENOM" id="CLU_2621080_0_0_6"/>
<gene>
    <name evidence="2" type="ORF">VchoM_01413</name>
</gene>
<proteinExistence type="predicted"/>
<evidence type="ECO:0000313" key="2">
    <source>
        <dbReference type="EMBL" id="EET23386.1"/>
    </source>
</evidence>
<protein>
    <submittedName>
        <fullName evidence="2">Uncharacterized protein</fullName>
    </submittedName>
</protein>
<reference evidence="2" key="2">
    <citation type="submission" date="2008-07" db="EMBL/GenBank/DDBJ databases">
        <authorList>
            <consortium name="Broad Institute Genome Sequencing Platform"/>
            <person name="Colwell R."/>
            <person name="Grim C.J."/>
            <person name="Young S."/>
            <person name="Jaffe D."/>
            <person name="Gnerre S."/>
            <person name="Berlin A."/>
            <person name="Heiman D."/>
            <person name="Hepburn T."/>
            <person name="Shea T."/>
            <person name="Sykes S."/>
            <person name="Alvarado L."/>
            <person name="Kodira C."/>
            <person name="Heidelberg J."/>
            <person name="Lander E."/>
            <person name="Galagan J."/>
            <person name="Nusbaum C."/>
            <person name="Birren B."/>
        </authorList>
    </citation>
    <scope>NUCLEOTIDE SEQUENCE [LARGE SCALE GENOMIC DNA]</scope>
    <source>
        <strain evidence="2">MO10</strain>
    </source>
</reference>
<dbReference type="AlphaFoldDB" id="A0A0X1KYE3"/>